<keyword evidence="2" id="KW-0723">Serine/threonine-protein kinase</keyword>
<dbReference type="GO" id="GO:0005524">
    <property type="term" value="F:ATP binding"/>
    <property type="evidence" value="ECO:0007669"/>
    <property type="project" value="UniProtKB-UniRule"/>
</dbReference>
<feature type="domain" description="Protein kinase" evidence="10">
    <location>
        <begin position="38"/>
        <end position="411"/>
    </location>
</feature>
<reference evidence="11" key="1">
    <citation type="journal article" date="2020" name="bioRxiv">
        <title>Whole genome comparisons of ergot fungi reveals the divergence and evolution of species within the genus Claviceps are the result of varying mechanisms driving genome evolution and host range expansion.</title>
        <authorList>
            <person name="Wyka S.A."/>
            <person name="Mondo S.J."/>
            <person name="Liu M."/>
            <person name="Dettman J."/>
            <person name="Nalam V."/>
            <person name="Broders K.D."/>
        </authorList>
    </citation>
    <scope>NUCLEOTIDE SEQUENCE</scope>
    <source>
        <strain evidence="11">CCC 1102</strain>
    </source>
</reference>
<dbReference type="InterPro" id="IPR011009">
    <property type="entry name" value="Kinase-like_dom_sf"/>
</dbReference>
<evidence type="ECO:0000313" key="12">
    <source>
        <dbReference type="Proteomes" id="UP000784919"/>
    </source>
</evidence>
<dbReference type="SMART" id="SM00220">
    <property type="entry name" value="S_TKc"/>
    <property type="match status" value="1"/>
</dbReference>
<dbReference type="GO" id="GO:0050684">
    <property type="term" value="P:regulation of mRNA processing"/>
    <property type="evidence" value="ECO:0007669"/>
    <property type="project" value="TreeGrafter"/>
</dbReference>
<dbReference type="PANTHER" id="PTHR47634">
    <property type="entry name" value="PROTEIN KINASE DOMAIN-CONTAINING PROTEIN-RELATED"/>
    <property type="match status" value="1"/>
</dbReference>
<evidence type="ECO:0000313" key="11">
    <source>
        <dbReference type="EMBL" id="KAG5964009.1"/>
    </source>
</evidence>
<evidence type="ECO:0000256" key="2">
    <source>
        <dbReference type="ARBA" id="ARBA00022527"/>
    </source>
</evidence>
<feature type="binding site" evidence="9">
    <location>
        <position position="67"/>
    </location>
    <ligand>
        <name>ATP</name>
        <dbReference type="ChEBI" id="CHEBI:30616"/>
    </ligand>
</feature>
<protein>
    <recommendedName>
        <fullName evidence="1">non-specific serine/threonine protein kinase</fullName>
        <ecNumber evidence="1">2.7.11.1</ecNumber>
    </recommendedName>
</protein>
<evidence type="ECO:0000256" key="1">
    <source>
        <dbReference type="ARBA" id="ARBA00012513"/>
    </source>
</evidence>
<dbReference type="Proteomes" id="UP000784919">
    <property type="component" value="Unassembled WGS sequence"/>
</dbReference>
<keyword evidence="5" id="KW-0418">Kinase</keyword>
<comment type="catalytic activity">
    <reaction evidence="8">
        <text>L-seryl-[protein] + ATP = O-phospho-L-seryl-[protein] + ADP + H(+)</text>
        <dbReference type="Rhea" id="RHEA:17989"/>
        <dbReference type="Rhea" id="RHEA-COMP:9863"/>
        <dbReference type="Rhea" id="RHEA-COMP:11604"/>
        <dbReference type="ChEBI" id="CHEBI:15378"/>
        <dbReference type="ChEBI" id="CHEBI:29999"/>
        <dbReference type="ChEBI" id="CHEBI:30616"/>
        <dbReference type="ChEBI" id="CHEBI:83421"/>
        <dbReference type="ChEBI" id="CHEBI:456216"/>
        <dbReference type="EC" id="2.7.11.1"/>
    </reaction>
</comment>
<dbReference type="PROSITE" id="PS00107">
    <property type="entry name" value="PROTEIN_KINASE_ATP"/>
    <property type="match status" value="1"/>
</dbReference>
<dbReference type="InterPro" id="IPR000719">
    <property type="entry name" value="Prot_kinase_dom"/>
</dbReference>
<comment type="caution">
    <text evidence="11">The sequence shown here is derived from an EMBL/GenBank/DDBJ whole genome shotgun (WGS) entry which is preliminary data.</text>
</comment>
<dbReference type="Pfam" id="PF00069">
    <property type="entry name" value="Pkinase"/>
    <property type="match status" value="2"/>
</dbReference>
<organism evidence="11 12">
    <name type="scientific">Claviceps arundinis</name>
    <dbReference type="NCBI Taxonomy" id="1623583"/>
    <lineage>
        <taxon>Eukaryota</taxon>
        <taxon>Fungi</taxon>
        <taxon>Dikarya</taxon>
        <taxon>Ascomycota</taxon>
        <taxon>Pezizomycotina</taxon>
        <taxon>Sordariomycetes</taxon>
        <taxon>Hypocreomycetidae</taxon>
        <taxon>Hypocreales</taxon>
        <taxon>Clavicipitaceae</taxon>
        <taxon>Claviceps</taxon>
    </lineage>
</organism>
<dbReference type="Gene3D" id="1.10.510.10">
    <property type="entry name" value="Transferase(Phosphotransferase) domain 1"/>
    <property type="match status" value="1"/>
</dbReference>
<evidence type="ECO:0000256" key="4">
    <source>
        <dbReference type="ARBA" id="ARBA00022741"/>
    </source>
</evidence>
<name>A0A9P7SPG5_9HYPO</name>
<comment type="catalytic activity">
    <reaction evidence="7">
        <text>L-threonyl-[protein] + ATP = O-phospho-L-threonyl-[protein] + ADP + H(+)</text>
        <dbReference type="Rhea" id="RHEA:46608"/>
        <dbReference type="Rhea" id="RHEA-COMP:11060"/>
        <dbReference type="Rhea" id="RHEA-COMP:11605"/>
        <dbReference type="ChEBI" id="CHEBI:15378"/>
        <dbReference type="ChEBI" id="CHEBI:30013"/>
        <dbReference type="ChEBI" id="CHEBI:30616"/>
        <dbReference type="ChEBI" id="CHEBI:61977"/>
        <dbReference type="ChEBI" id="CHEBI:456216"/>
        <dbReference type="EC" id="2.7.11.1"/>
    </reaction>
</comment>
<proteinExistence type="predicted"/>
<dbReference type="InterPro" id="IPR017441">
    <property type="entry name" value="Protein_kinase_ATP_BS"/>
</dbReference>
<dbReference type="PROSITE" id="PS50011">
    <property type="entry name" value="PROTEIN_KINASE_DOM"/>
    <property type="match status" value="1"/>
</dbReference>
<keyword evidence="6 9" id="KW-0067">ATP-binding</keyword>
<dbReference type="InterPro" id="IPR051334">
    <property type="entry name" value="SRPK"/>
</dbReference>
<evidence type="ECO:0000256" key="8">
    <source>
        <dbReference type="ARBA" id="ARBA00048679"/>
    </source>
</evidence>
<dbReference type="EC" id="2.7.11.1" evidence="1"/>
<evidence type="ECO:0000256" key="3">
    <source>
        <dbReference type="ARBA" id="ARBA00022679"/>
    </source>
</evidence>
<dbReference type="EMBL" id="SRPS01000182">
    <property type="protein sequence ID" value="KAG5964009.1"/>
    <property type="molecule type" value="Genomic_DNA"/>
</dbReference>
<dbReference type="AlphaFoldDB" id="A0A9P7SPG5"/>
<accession>A0A9P7SPG5</accession>
<dbReference type="OrthoDB" id="5979581at2759"/>
<evidence type="ECO:0000256" key="7">
    <source>
        <dbReference type="ARBA" id="ARBA00047899"/>
    </source>
</evidence>
<dbReference type="GO" id="GO:0000245">
    <property type="term" value="P:spliceosomal complex assembly"/>
    <property type="evidence" value="ECO:0007669"/>
    <property type="project" value="TreeGrafter"/>
</dbReference>
<dbReference type="GO" id="GO:0004674">
    <property type="term" value="F:protein serine/threonine kinase activity"/>
    <property type="evidence" value="ECO:0007669"/>
    <property type="project" value="UniProtKB-KW"/>
</dbReference>
<evidence type="ECO:0000256" key="6">
    <source>
        <dbReference type="ARBA" id="ARBA00022840"/>
    </source>
</evidence>
<keyword evidence="4 9" id="KW-0547">Nucleotide-binding</keyword>
<sequence length="422" mass="47831">MSASLIKYLWIDHVEDLNDYQLNGYHPIHIGDRLNDRYQIVHKLGHGSYSTVWLAVDEKTTKYVAVKVCTSDADHIEIDVLSQMTQTPVNCSAWDKHELLITPLLDHFEISGPNGIHECLVTIPARCCLRNAKDAAESNIFPIDVARSLAAQLTIALSHVHARGYAHGDLNLENVLLQLPSSLDDLTVEQLYARYGEPVKEPVVCSDLDSKTASGDPSVPSYGVIPVWFKSPEDGIALDEAKLLLSDFGVAFRPDDKSQFEAYTRLELRPPEAFFEPETPLTLASDIWSLGCLIFELLAKRTLLCSVSPSQDTVTLDQVELQGQMPPTWWMKWEARSEWYDEEGRPLSTESHRFSWERRFEEWVQKPRQKSGMGTLAEDELDALSTLLQSMLSWNSSERPDISEVLMSDWMTKWALPVYHNL</sequence>
<evidence type="ECO:0000259" key="10">
    <source>
        <dbReference type="PROSITE" id="PS50011"/>
    </source>
</evidence>
<evidence type="ECO:0000256" key="9">
    <source>
        <dbReference type="PROSITE-ProRule" id="PRU10141"/>
    </source>
</evidence>
<gene>
    <name evidence="11" type="ORF">E4U56_002512</name>
</gene>
<keyword evidence="3" id="KW-0808">Transferase</keyword>
<dbReference type="PANTHER" id="PTHR47634:SF9">
    <property type="entry name" value="PROTEIN KINASE DOMAIN-CONTAINING PROTEIN-RELATED"/>
    <property type="match status" value="1"/>
</dbReference>
<dbReference type="SUPFAM" id="SSF56112">
    <property type="entry name" value="Protein kinase-like (PK-like)"/>
    <property type="match status" value="1"/>
</dbReference>
<dbReference type="Gene3D" id="3.30.200.20">
    <property type="entry name" value="Phosphorylase Kinase, domain 1"/>
    <property type="match status" value="1"/>
</dbReference>
<evidence type="ECO:0000256" key="5">
    <source>
        <dbReference type="ARBA" id="ARBA00022777"/>
    </source>
</evidence>